<organism evidence="2">
    <name type="scientific">Cyprideis torosa</name>
    <dbReference type="NCBI Taxonomy" id="163714"/>
    <lineage>
        <taxon>Eukaryota</taxon>
        <taxon>Metazoa</taxon>
        <taxon>Ecdysozoa</taxon>
        <taxon>Arthropoda</taxon>
        <taxon>Crustacea</taxon>
        <taxon>Oligostraca</taxon>
        <taxon>Ostracoda</taxon>
        <taxon>Podocopa</taxon>
        <taxon>Podocopida</taxon>
        <taxon>Cytherocopina</taxon>
        <taxon>Cytheroidea</taxon>
        <taxon>Cytherideidae</taxon>
        <taxon>Cyprideis</taxon>
    </lineage>
</organism>
<protein>
    <submittedName>
        <fullName evidence="2">Uncharacterized protein</fullName>
    </submittedName>
</protein>
<name>A0A7R8ZUH1_9CRUS</name>
<evidence type="ECO:0000256" key="1">
    <source>
        <dbReference type="SAM" id="MobiDB-lite"/>
    </source>
</evidence>
<feature type="compositionally biased region" description="Polar residues" evidence="1">
    <location>
        <begin position="179"/>
        <end position="188"/>
    </location>
</feature>
<evidence type="ECO:0000313" key="2">
    <source>
        <dbReference type="EMBL" id="CAD7236969.1"/>
    </source>
</evidence>
<gene>
    <name evidence="2" type="ORF">CTOB1V02_LOCUS14784</name>
</gene>
<accession>A0A7R8ZUH1</accession>
<reference evidence="2" key="1">
    <citation type="submission" date="2020-11" db="EMBL/GenBank/DDBJ databases">
        <authorList>
            <person name="Tran Van P."/>
        </authorList>
    </citation>
    <scope>NUCLEOTIDE SEQUENCE</scope>
</reference>
<proteinExistence type="predicted"/>
<sequence length="210" mass="23113">MEYWPVSEYECLRKIGLSRTDKTAIKNSTSGGNGNATWQQVPKSRAQCQRHASMDQNCRWSCLGSAMGFGRGSPSLYPNLPQQDFPPEFGRGKVVFRENNLTNRRLSQPLEPMDTGDEEKYEDAMYSVEAFAGASTPLESEGDLKECYFCSARFPCTLIANHIMLCGKKPPAIPDPQEENTSSMATCSKDTRGGGSGCVGGKPVRGKYFP</sequence>
<feature type="region of interest" description="Disordered" evidence="1">
    <location>
        <begin position="174"/>
        <end position="210"/>
    </location>
</feature>
<dbReference type="AlphaFoldDB" id="A0A7R8ZUH1"/>
<dbReference type="EMBL" id="OB683524">
    <property type="protein sequence ID" value="CAD7236969.1"/>
    <property type="molecule type" value="Genomic_DNA"/>
</dbReference>